<keyword evidence="11" id="KW-1185">Reference proteome</keyword>
<keyword evidence="6 9" id="KW-0418">Kinase</keyword>
<evidence type="ECO:0000256" key="6">
    <source>
        <dbReference type="ARBA" id="ARBA00022777"/>
    </source>
</evidence>
<dbReference type="EMBL" id="JBHMBE010000002">
    <property type="protein sequence ID" value="MFB9645253.1"/>
    <property type="molecule type" value="Genomic_DNA"/>
</dbReference>
<evidence type="ECO:0000256" key="2">
    <source>
        <dbReference type="ARBA" id="ARBA00008420"/>
    </source>
</evidence>
<accession>A0ABV5SY14</accession>
<dbReference type="PANTHER" id="PTHR43442">
    <property type="entry name" value="GLUCONOKINASE-RELATED"/>
    <property type="match status" value="1"/>
</dbReference>
<dbReference type="EC" id="2.7.1.12" evidence="3 9"/>
<dbReference type="RefSeq" id="WP_344714225.1">
    <property type="nucleotide sequence ID" value="NZ_BAAAWH010000001.1"/>
</dbReference>
<reference evidence="10 11" key="1">
    <citation type="submission" date="2024-09" db="EMBL/GenBank/DDBJ databases">
        <authorList>
            <person name="Sun Q."/>
            <person name="Mori K."/>
        </authorList>
    </citation>
    <scope>NUCLEOTIDE SEQUENCE [LARGE SCALE GENOMIC DNA]</scope>
    <source>
        <strain evidence="10 11">JCM 1342</strain>
    </source>
</reference>
<proteinExistence type="inferred from homology"/>
<comment type="catalytic activity">
    <reaction evidence="8 9">
        <text>D-gluconate + ATP = 6-phospho-D-gluconate + ADP + H(+)</text>
        <dbReference type="Rhea" id="RHEA:19433"/>
        <dbReference type="ChEBI" id="CHEBI:15378"/>
        <dbReference type="ChEBI" id="CHEBI:18391"/>
        <dbReference type="ChEBI" id="CHEBI:30616"/>
        <dbReference type="ChEBI" id="CHEBI:58759"/>
        <dbReference type="ChEBI" id="CHEBI:456216"/>
        <dbReference type="EC" id="2.7.1.12"/>
    </reaction>
</comment>
<evidence type="ECO:0000256" key="3">
    <source>
        <dbReference type="ARBA" id="ARBA00012054"/>
    </source>
</evidence>
<dbReference type="Proteomes" id="UP001589611">
    <property type="component" value="Unassembled WGS sequence"/>
</dbReference>
<dbReference type="InterPro" id="IPR027417">
    <property type="entry name" value="P-loop_NTPase"/>
</dbReference>
<keyword evidence="4 9" id="KW-0808">Transferase</keyword>
<dbReference type="Gene3D" id="3.40.50.300">
    <property type="entry name" value="P-loop containing nucleotide triphosphate hydrolases"/>
    <property type="match status" value="1"/>
</dbReference>
<dbReference type="Pfam" id="PF13671">
    <property type="entry name" value="AAA_33"/>
    <property type="match status" value="1"/>
</dbReference>
<organism evidence="10 11">
    <name type="scientific">Microbacterium terregens</name>
    <dbReference type="NCBI Taxonomy" id="69363"/>
    <lineage>
        <taxon>Bacteria</taxon>
        <taxon>Bacillati</taxon>
        <taxon>Actinomycetota</taxon>
        <taxon>Actinomycetes</taxon>
        <taxon>Micrococcales</taxon>
        <taxon>Microbacteriaceae</taxon>
        <taxon>Microbacterium</taxon>
    </lineage>
</organism>
<name>A0ABV5SY14_9MICO</name>
<protein>
    <recommendedName>
        <fullName evidence="3 9">Gluconokinase</fullName>
        <ecNumber evidence="3 9">2.7.1.12</ecNumber>
    </recommendedName>
</protein>
<evidence type="ECO:0000313" key="11">
    <source>
        <dbReference type="Proteomes" id="UP001589611"/>
    </source>
</evidence>
<gene>
    <name evidence="10" type="ORF">ACFFPJ_05540</name>
</gene>
<comment type="pathway">
    <text evidence="1">Carbohydrate acid metabolism.</text>
</comment>
<keyword evidence="5 9" id="KW-0547">Nucleotide-binding</keyword>
<sequence>MQGQFDTASVAPAVTPGIPLVCVMGVSAAGKSTVGAALADALGLPFVDADDLHSSAHRAKMAAGTPLSDLDRWPWLDAVGERFAAHRRTGLVTACSALRRAYRDRIRAVEPGVVFVHLDGSRQLLADRAGARADHFMPAALLDSQFATLEPLAADEPGLVADVSAPAEELVADIAARLRQSLR</sequence>
<evidence type="ECO:0000313" key="10">
    <source>
        <dbReference type="EMBL" id="MFB9645253.1"/>
    </source>
</evidence>
<evidence type="ECO:0000256" key="7">
    <source>
        <dbReference type="ARBA" id="ARBA00022840"/>
    </source>
</evidence>
<dbReference type="NCBIfam" id="TIGR01313">
    <property type="entry name" value="therm_gnt_kin"/>
    <property type="match status" value="1"/>
</dbReference>
<dbReference type="PANTHER" id="PTHR43442:SF3">
    <property type="entry name" value="GLUCONOKINASE-RELATED"/>
    <property type="match status" value="1"/>
</dbReference>
<dbReference type="InterPro" id="IPR006001">
    <property type="entry name" value="Therm_gnt_kin"/>
</dbReference>
<evidence type="ECO:0000256" key="9">
    <source>
        <dbReference type="RuleBase" id="RU363066"/>
    </source>
</evidence>
<evidence type="ECO:0000256" key="4">
    <source>
        <dbReference type="ARBA" id="ARBA00022679"/>
    </source>
</evidence>
<dbReference type="SUPFAM" id="SSF52540">
    <property type="entry name" value="P-loop containing nucleoside triphosphate hydrolases"/>
    <property type="match status" value="1"/>
</dbReference>
<dbReference type="CDD" id="cd02021">
    <property type="entry name" value="GntK"/>
    <property type="match status" value="1"/>
</dbReference>
<evidence type="ECO:0000256" key="5">
    <source>
        <dbReference type="ARBA" id="ARBA00022741"/>
    </source>
</evidence>
<evidence type="ECO:0000256" key="1">
    <source>
        <dbReference type="ARBA" id="ARBA00004761"/>
    </source>
</evidence>
<evidence type="ECO:0000256" key="8">
    <source>
        <dbReference type="ARBA" id="ARBA00048090"/>
    </source>
</evidence>
<keyword evidence="7 9" id="KW-0067">ATP-binding</keyword>
<comment type="caution">
    <text evidence="10">The sequence shown here is derived from an EMBL/GenBank/DDBJ whole genome shotgun (WGS) entry which is preliminary data.</text>
</comment>
<comment type="similarity">
    <text evidence="2 9">Belongs to the gluconokinase GntK/GntV family.</text>
</comment>